<gene>
    <name evidence="1" type="ORF">B1B_03745</name>
</gene>
<sequence>MSAVAQSAPVVARAAPSGATIPRSKFLRDRGVVRYDALTADAWRLQGAARILGDAEVGVAEVADRVTIGGRLTAGQVDAKGLLEVHGAAEIAGRFRLDGTYRGDGAFDAAEAEIHGRAQFGGPVRVDRVLTVTGRLDAPRVEAGTVVVRGALQIPGNLSATLLDATLRGPSSIEHLSADTIRIAREAVPMQSMMPTPLRHLTRQWLGRGGAELSVLRIDGRSVEIEGVHVGYLRAETITVGADCRIDRYDGRILRAPRPRGRVRPPRS</sequence>
<protein>
    <submittedName>
        <fullName evidence="1">YhbE</fullName>
    </submittedName>
</protein>
<dbReference type="EMBL" id="AUZY01002320">
    <property type="protein sequence ID" value="EQD72462.1"/>
    <property type="molecule type" value="Genomic_DNA"/>
</dbReference>
<reference evidence="1" key="2">
    <citation type="journal article" date="2014" name="ISME J.">
        <title>Microbial stratification in low pH oxic and suboxic macroscopic growths along an acid mine drainage.</title>
        <authorList>
            <person name="Mendez-Garcia C."/>
            <person name="Mesa V."/>
            <person name="Sprenger R.R."/>
            <person name="Richter M."/>
            <person name="Diez M.S."/>
            <person name="Solano J."/>
            <person name="Bargiela R."/>
            <person name="Golyshina O.V."/>
            <person name="Manteca A."/>
            <person name="Ramos J.L."/>
            <person name="Gallego J.R."/>
            <person name="Llorente I."/>
            <person name="Martins Dos Santos V.A."/>
            <person name="Jensen O.N."/>
            <person name="Pelaez A.I."/>
            <person name="Sanchez J."/>
            <person name="Ferrer M."/>
        </authorList>
    </citation>
    <scope>NUCLEOTIDE SEQUENCE</scope>
</reference>
<proteinExistence type="predicted"/>
<reference evidence="1" key="1">
    <citation type="submission" date="2013-08" db="EMBL/GenBank/DDBJ databases">
        <authorList>
            <person name="Mendez C."/>
            <person name="Richter M."/>
            <person name="Ferrer M."/>
            <person name="Sanchez J."/>
        </authorList>
    </citation>
    <scope>NUCLEOTIDE SEQUENCE</scope>
</reference>
<evidence type="ECO:0000313" key="1">
    <source>
        <dbReference type="EMBL" id="EQD72462.1"/>
    </source>
</evidence>
<comment type="caution">
    <text evidence="1">The sequence shown here is derived from an EMBL/GenBank/DDBJ whole genome shotgun (WGS) entry which is preliminary data.</text>
</comment>
<accession>T1BRG3</accession>
<organism evidence="1">
    <name type="scientific">mine drainage metagenome</name>
    <dbReference type="NCBI Taxonomy" id="410659"/>
    <lineage>
        <taxon>unclassified sequences</taxon>
        <taxon>metagenomes</taxon>
        <taxon>ecological metagenomes</taxon>
    </lineage>
</organism>
<dbReference type="AlphaFoldDB" id="T1BRG3"/>
<feature type="non-terminal residue" evidence="1">
    <location>
        <position position="268"/>
    </location>
</feature>
<name>T1BRG3_9ZZZZ</name>